<evidence type="ECO:0000313" key="2">
    <source>
        <dbReference type="Proteomes" id="UP001174677"/>
    </source>
</evidence>
<protein>
    <submittedName>
        <fullName evidence="1">Uncharacterized protein</fullName>
    </submittedName>
</protein>
<comment type="caution">
    <text evidence="1">The sequence shown here is derived from an EMBL/GenBank/DDBJ whole genome shotgun (WGS) entry which is preliminary data.</text>
</comment>
<feature type="non-terminal residue" evidence="1">
    <location>
        <position position="1"/>
    </location>
</feature>
<accession>A0ABQ9K854</accession>
<proteinExistence type="predicted"/>
<dbReference type="Proteomes" id="UP001174677">
    <property type="component" value="Unassembled WGS sequence"/>
</dbReference>
<feature type="non-terminal residue" evidence="1">
    <location>
        <position position="66"/>
    </location>
</feature>
<name>A0ABQ9K854_HEVBR</name>
<keyword evidence="2" id="KW-1185">Reference proteome</keyword>
<organism evidence="1 2">
    <name type="scientific">Hevea brasiliensis</name>
    <name type="common">Para rubber tree</name>
    <name type="synonym">Siphonia brasiliensis</name>
    <dbReference type="NCBI Taxonomy" id="3981"/>
    <lineage>
        <taxon>Eukaryota</taxon>
        <taxon>Viridiplantae</taxon>
        <taxon>Streptophyta</taxon>
        <taxon>Embryophyta</taxon>
        <taxon>Tracheophyta</taxon>
        <taxon>Spermatophyta</taxon>
        <taxon>Magnoliopsida</taxon>
        <taxon>eudicotyledons</taxon>
        <taxon>Gunneridae</taxon>
        <taxon>Pentapetalae</taxon>
        <taxon>rosids</taxon>
        <taxon>fabids</taxon>
        <taxon>Malpighiales</taxon>
        <taxon>Euphorbiaceae</taxon>
        <taxon>Crotonoideae</taxon>
        <taxon>Micrandreae</taxon>
        <taxon>Hevea</taxon>
    </lineage>
</organism>
<gene>
    <name evidence="1" type="ORF">P3X46_034520</name>
</gene>
<dbReference type="EMBL" id="JARPOI010000404">
    <property type="protein sequence ID" value="KAJ9128744.1"/>
    <property type="molecule type" value="Genomic_DNA"/>
</dbReference>
<reference evidence="1 2" key="1">
    <citation type="journal article" date="2023" name="Plant Biotechnol. J.">
        <title>Chromosome-level wild Hevea brasiliensis genome provides new tools for genomic-assisted breeding and valuable loci to elevate rubber yield.</title>
        <authorList>
            <person name="Cheng H."/>
            <person name="Song X."/>
            <person name="Hu Y."/>
            <person name="Wu T."/>
            <person name="Yang Q."/>
            <person name="An Z."/>
            <person name="Feng S."/>
            <person name="Deng Z."/>
            <person name="Wu W."/>
            <person name="Zeng X."/>
            <person name="Tu M."/>
            <person name="Wang X."/>
            <person name="Huang H."/>
        </authorList>
    </citation>
    <scope>NUCLEOTIDE SEQUENCE [LARGE SCALE GENOMIC DNA]</scope>
    <source>
        <strain evidence="1">MT/VB/25A 57/8</strain>
    </source>
</reference>
<evidence type="ECO:0000313" key="1">
    <source>
        <dbReference type="EMBL" id="KAJ9128744.1"/>
    </source>
</evidence>
<sequence>LICGIGLGIGMLPFVINSELYESSVFIGLYLKLCCPNWTLSPIRGVDCNTLGKSHIDKTRERCWVN</sequence>